<proteinExistence type="predicted"/>
<dbReference type="InterPro" id="IPR036390">
    <property type="entry name" value="WH_DNA-bd_sf"/>
</dbReference>
<keyword evidence="4" id="KW-0411">Iron-sulfur</keyword>
<accession>A0A6S6M923</accession>
<evidence type="ECO:0000256" key="3">
    <source>
        <dbReference type="ARBA" id="ARBA00023004"/>
    </source>
</evidence>
<dbReference type="GO" id="GO:0046872">
    <property type="term" value="F:metal ion binding"/>
    <property type="evidence" value="ECO:0007669"/>
    <property type="project" value="UniProtKB-KW"/>
</dbReference>
<protein>
    <recommendedName>
        <fullName evidence="5">F420-non-reducing hydrogenase iron-sulfur subunit D domain-containing protein</fullName>
    </recommendedName>
</protein>
<dbReference type="Gene3D" id="1.10.10.10">
    <property type="entry name" value="Winged helix-like DNA-binding domain superfamily/Winged helix DNA-binding domain"/>
    <property type="match status" value="1"/>
</dbReference>
<evidence type="ECO:0000256" key="1">
    <source>
        <dbReference type="ARBA" id="ARBA00022723"/>
    </source>
</evidence>
<name>A0A6S6M923_9BACT</name>
<dbReference type="EMBL" id="AP023213">
    <property type="protein sequence ID" value="BCG48224.1"/>
    <property type="molecule type" value="Genomic_DNA"/>
</dbReference>
<dbReference type="InterPro" id="IPR003813">
    <property type="entry name" value="MvhD/FlpD"/>
</dbReference>
<keyword evidence="2" id="KW-0560">Oxidoreductase</keyword>
<dbReference type="InterPro" id="IPR036388">
    <property type="entry name" value="WH-like_DNA-bd_sf"/>
</dbReference>
<evidence type="ECO:0000256" key="2">
    <source>
        <dbReference type="ARBA" id="ARBA00023002"/>
    </source>
</evidence>
<dbReference type="Pfam" id="PF02662">
    <property type="entry name" value="FlpD"/>
    <property type="match status" value="1"/>
</dbReference>
<dbReference type="Proteomes" id="UP000515472">
    <property type="component" value="Chromosome"/>
</dbReference>
<gene>
    <name evidence="6" type="ORF">GEOBRER4_29740</name>
</gene>
<keyword evidence="3" id="KW-0408">Iron</keyword>
<dbReference type="GO" id="GO:0016491">
    <property type="term" value="F:oxidoreductase activity"/>
    <property type="evidence" value="ECO:0007669"/>
    <property type="project" value="UniProtKB-KW"/>
</dbReference>
<evidence type="ECO:0000259" key="5">
    <source>
        <dbReference type="Pfam" id="PF02662"/>
    </source>
</evidence>
<keyword evidence="1" id="KW-0479">Metal-binding</keyword>
<dbReference type="KEGG" id="gbn:GEOBRER4_29740"/>
<reference evidence="6 7" key="1">
    <citation type="submission" date="2020-06" db="EMBL/GenBank/DDBJ databases">
        <title>Interaction of electrochemicaly active bacteria, Geobacter bremensis R4 on different carbon anode.</title>
        <authorList>
            <person name="Meng L."/>
            <person name="Yoshida N."/>
        </authorList>
    </citation>
    <scope>NUCLEOTIDE SEQUENCE [LARGE SCALE GENOMIC DNA]</scope>
    <source>
        <strain evidence="6 7">R4</strain>
    </source>
</reference>
<dbReference type="GO" id="GO:0051536">
    <property type="term" value="F:iron-sulfur cluster binding"/>
    <property type="evidence" value="ECO:0007669"/>
    <property type="project" value="UniProtKB-KW"/>
</dbReference>
<organism evidence="6 7">
    <name type="scientific">Citrifermentans bremense</name>
    <dbReference type="NCBI Taxonomy" id="60035"/>
    <lineage>
        <taxon>Bacteria</taxon>
        <taxon>Pseudomonadati</taxon>
        <taxon>Thermodesulfobacteriota</taxon>
        <taxon>Desulfuromonadia</taxon>
        <taxon>Geobacterales</taxon>
        <taxon>Geobacteraceae</taxon>
        <taxon>Citrifermentans</taxon>
    </lineage>
</organism>
<dbReference type="SUPFAM" id="SSF46785">
    <property type="entry name" value="Winged helix' DNA-binding domain"/>
    <property type="match status" value="1"/>
</dbReference>
<sequence length="212" mass="24017">MCTGRVDLAFILRAFRQGADGVFIGGCWPGECHYVTEGNYDVLKNVHIAKKMLQRIGINPDRLRLEWISASEGMRYAEVMNEFGKNLKELGALGKGEGIEERSLKLRMEAAYNLVPYVKLVERERIRQRFKTEEEYEAYFASEELESLFDDLVTDNLAVSQMTLLLKEKPLSTAEIASALNLSAADVNRHIKTSSRKGLVKYDEDLKAYALA</sequence>
<feature type="domain" description="F420-non-reducing hydrogenase iron-sulfur subunit D" evidence="5">
    <location>
        <begin position="1"/>
        <end position="91"/>
    </location>
</feature>
<evidence type="ECO:0000313" key="6">
    <source>
        <dbReference type="EMBL" id="BCG48224.1"/>
    </source>
</evidence>
<keyword evidence="7" id="KW-1185">Reference proteome</keyword>
<evidence type="ECO:0000256" key="4">
    <source>
        <dbReference type="ARBA" id="ARBA00023014"/>
    </source>
</evidence>
<dbReference type="AlphaFoldDB" id="A0A6S6M923"/>
<evidence type="ECO:0000313" key="7">
    <source>
        <dbReference type="Proteomes" id="UP000515472"/>
    </source>
</evidence>